<dbReference type="GO" id="GO:0000160">
    <property type="term" value="P:phosphorelay signal transduction system"/>
    <property type="evidence" value="ECO:0007669"/>
    <property type="project" value="InterPro"/>
</dbReference>
<dbReference type="InterPro" id="IPR027417">
    <property type="entry name" value="P-loop_NTPase"/>
</dbReference>
<dbReference type="CDD" id="cd01129">
    <property type="entry name" value="PulE-GspE-like"/>
    <property type="match status" value="1"/>
</dbReference>
<dbReference type="Gene3D" id="3.40.50.300">
    <property type="entry name" value="P-loop containing nucleotide triphosphate hydrolases"/>
    <property type="match status" value="1"/>
</dbReference>
<dbReference type="PROSITE" id="PS00662">
    <property type="entry name" value="T2SP_E"/>
    <property type="match status" value="1"/>
</dbReference>
<dbReference type="FunFam" id="3.30.300.160:FF:000002">
    <property type="entry name" value="Type II secretion system protein E"/>
    <property type="match status" value="1"/>
</dbReference>
<dbReference type="Pfam" id="PF00072">
    <property type="entry name" value="Response_reg"/>
    <property type="match status" value="1"/>
</dbReference>
<evidence type="ECO:0000256" key="4">
    <source>
        <dbReference type="PROSITE-ProRule" id="PRU00169"/>
    </source>
</evidence>
<dbReference type="SMART" id="SM00382">
    <property type="entry name" value="AAA"/>
    <property type="match status" value="1"/>
</dbReference>
<keyword evidence="3" id="KW-0067">ATP-binding</keyword>
<keyword evidence="4" id="KW-0597">Phosphoprotein</keyword>
<evidence type="ECO:0000256" key="2">
    <source>
        <dbReference type="ARBA" id="ARBA00022741"/>
    </source>
</evidence>
<feature type="modified residue" description="4-aspartylphosphate" evidence="4">
    <location>
        <position position="56"/>
    </location>
</feature>
<dbReference type="PANTHER" id="PTHR30258:SF1">
    <property type="entry name" value="PROTEIN TRANSPORT PROTEIN HOFB HOMOLOG"/>
    <property type="match status" value="1"/>
</dbReference>
<evidence type="ECO:0000259" key="5">
    <source>
        <dbReference type="PROSITE" id="PS50110"/>
    </source>
</evidence>
<dbReference type="GO" id="GO:0005886">
    <property type="term" value="C:plasma membrane"/>
    <property type="evidence" value="ECO:0007669"/>
    <property type="project" value="TreeGrafter"/>
</dbReference>
<gene>
    <name evidence="6" type="ORF">C4541_08755</name>
</gene>
<evidence type="ECO:0000256" key="3">
    <source>
        <dbReference type="ARBA" id="ARBA00022840"/>
    </source>
</evidence>
<reference evidence="6 7" key="1">
    <citation type="journal article" date="2017" name="ISME J.">
        <title>Energy and carbon metabolisms in a deep terrestrial subsurface fluid microbial community.</title>
        <authorList>
            <person name="Momper L."/>
            <person name="Jungbluth S.P."/>
            <person name="Lee M.D."/>
            <person name="Amend J.P."/>
        </authorList>
    </citation>
    <scope>NUCLEOTIDE SEQUENCE [LARGE SCALE GENOMIC DNA]</scope>
    <source>
        <strain evidence="6">SURF_26</strain>
    </source>
</reference>
<dbReference type="FunFam" id="3.30.450.90:FF:000001">
    <property type="entry name" value="Type II secretion system ATPase GspE"/>
    <property type="match status" value="1"/>
</dbReference>
<dbReference type="InterPro" id="IPR003593">
    <property type="entry name" value="AAA+_ATPase"/>
</dbReference>
<dbReference type="Proteomes" id="UP000266426">
    <property type="component" value="Unassembled WGS sequence"/>
</dbReference>
<dbReference type="EMBL" id="QZJZ01000071">
    <property type="protein sequence ID" value="RJP58108.1"/>
    <property type="molecule type" value="Genomic_DNA"/>
</dbReference>
<evidence type="ECO:0000256" key="1">
    <source>
        <dbReference type="ARBA" id="ARBA00006611"/>
    </source>
</evidence>
<dbReference type="InterPro" id="IPR037257">
    <property type="entry name" value="T2SS_E_N_sf"/>
</dbReference>
<dbReference type="SUPFAM" id="SSF52540">
    <property type="entry name" value="P-loop containing nucleoside triphosphate hydrolases"/>
    <property type="match status" value="1"/>
</dbReference>
<dbReference type="PANTHER" id="PTHR30258">
    <property type="entry name" value="TYPE II SECRETION SYSTEM PROTEIN GSPE-RELATED"/>
    <property type="match status" value="1"/>
</dbReference>
<evidence type="ECO:0000313" key="7">
    <source>
        <dbReference type="Proteomes" id="UP000266426"/>
    </source>
</evidence>
<sequence>MSNENINILLVDDDDDIRSMVNTALGEKGYTVYQANNAETALKLLSKYHCDILLTDICLPGMDGFELLDLIKKRQPHIGVIMMTGYDESYNVKEALLVGAEELLKKPFDLDELYHSVEKTYWRSRADGIKTSENIHISDTISDRSFEQILLSMGVVEEAQLERARSQRRDTEKYLAHTLIRMGICKENEVLPMLAENLGVEYISLKDATIQPEAIEKVPAKFAHHYKIMPIKFDGATLRIATVDPLDIHIIDDMKLLLGYQIVAYLASEEQIMDSLKRYYGIGADTVEQMMDENVDTLEMPEVEDAAIDSVDELAADASIIKFVNQIFIEAYKDRATDIHIEPFEGQLRIRYRIDGLLYETNVPPNLHRLQSAIVSRIKIMASLNIAERRLPQDGRIKMRMKEADLDLRVSTLPTPYGETVNIRLLTANNELLSLNQLGYVEKDLTVLNKIITKPHGIILVTGPTGSGKSTTLYASLKKLNKSHLKIITIEDPIEYRMSGVSQIQVLPKIDLTFARALRSMLRHDPDVMMIGEIRDYETAEAAIRAALTGHVVFSTLHTNDAASSITRLIDMGIEPYLVSSSVECIIAQRLVRTVCSSCKTQVPFDDAYLREFQGLPGFDISTVTLYEGKGCDDCKGTGYRGRTVIYEIMVMSDKVREMVVQRVPANVIKDEVVRSQGMMTLKQTGLLKAMEGKTTVTEVFRVAQEEVLD</sequence>
<dbReference type="Gene3D" id="3.40.50.2300">
    <property type="match status" value="1"/>
</dbReference>
<evidence type="ECO:0000313" key="6">
    <source>
        <dbReference type="EMBL" id="RJP58108.1"/>
    </source>
</evidence>
<dbReference type="SUPFAM" id="SSF52172">
    <property type="entry name" value="CheY-like"/>
    <property type="match status" value="1"/>
</dbReference>
<dbReference type="InterPro" id="IPR007831">
    <property type="entry name" value="T2SS_GspE_N"/>
</dbReference>
<dbReference type="GO" id="GO:0016887">
    <property type="term" value="F:ATP hydrolysis activity"/>
    <property type="evidence" value="ECO:0007669"/>
    <property type="project" value="TreeGrafter"/>
</dbReference>
<dbReference type="FunFam" id="3.40.50.300:FF:000398">
    <property type="entry name" value="Type IV pilus assembly ATPase PilB"/>
    <property type="match status" value="1"/>
</dbReference>
<dbReference type="Pfam" id="PF05157">
    <property type="entry name" value="MshEN"/>
    <property type="match status" value="1"/>
</dbReference>
<dbReference type="Gene3D" id="3.30.450.90">
    <property type="match status" value="1"/>
</dbReference>
<protein>
    <submittedName>
        <fullName evidence="6">Response regulator</fullName>
    </submittedName>
</protein>
<dbReference type="Pfam" id="PF00437">
    <property type="entry name" value="T2SSE"/>
    <property type="match status" value="1"/>
</dbReference>
<proteinExistence type="inferred from homology"/>
<dbReference type="CDD" id="cd00156">
    <property type="entry name" value="REC"/>
    <property type="match status" value="1"/>
</dbReference>
<dbReference type="InterPro" id="IPR011006">
    <property type="entry name" value="CheY-like_superfamily"/>
</dbReference>
<dbReference type="GO" id="GO:0005524">
    <property type="term" value="F:ATP binding"/>
    <property type="evidence" value="ECO:0007669"/>
    <property type="project" value="UniProtKB-KW"/>
</dbReference>
<keyword evidence="2" id="KW-0547">Nucleotide-binding</keyword>
<accession>A0A3A4R733</accession>
<dbReference type="SUPFAM" id="SSF160246">
    <property type="entry name" value="EspE N-terminal domain-like"/>
    <property type="match status" value="1"/>
</dbReference>
<organism evidence="6 7">
    <name type="scientific">Candidatus Auribacter fodinae</name>
    <dbReference type="NCBI Taxonomy" id="2093366"/>
    <lineage>
        <taxon>Bacteria</taxon>
        <taxon>Pseudomonadati</taxon>
        <taxon>Candidatus Auribacterota</taxon>
        <taxon>Candidatus Auribacteria</taxon>
        <taxon>Candidatus Auribacterales</taxon>
        <taxon>Candidatus Auribacteraceae</taxon>
        <taxon>Candidatus Auribacter</taxon>
    </lineage>
</organism>
<name>A0A3A4R733_9BACT</name>
<dbReference type="InterPro" id="IPR001482">
    <property type="entry name" value="T2SS/T4SS_dom"/>
</dbReference>
<comment type="similarity">
    <text evidence="1">Belongs to the GSP E family.</text>
</comment>
<dbReference type="AlphaFoldDB" id="A0A3A4R733"/>
<dbReference type="PROSITE" id="PS50110">
    <property type="entry name" value="RESPONSE_REGULATORY"/>
    <property type="match status" value="1"/>
</dbReference>
<dbReference type="InterPro" id="IPR001789">
    <property type="entry name" value="Sig_transdc_resp-reg_receiver"/>
</dbReference>
<comment type="caution">
    <text evidence="6">The sequence shown here is derived from an EMBL/GenBank/DDBJ whole genome shotgun (WGS) entry which is preliminary data.</text>
</comment>
<dbReference type="Gene3D" id="3.30.300.160">
    <property type="entry name" value="Type II secretion system, protein E, N-terminal domain"/>
    <property type="match status" value="1"/>
</dbReference>
<dbReference type="SMART" id="SM00448">
    <property type="entry name" value="REC"/>
    <property type="match status" value="1"/>
</dbReference>
<feature type="domain" description="Response regulatory" evidence="5">
    <location>
        <begin position="7"/>
        <end position="121"/>
    </location>
</feature>